<proteinExistence type="predicted"/>
<protein>
    <submittedName>
        <fullName evidence="1">Uncharacterized protein</fullName>
    </submittedName>
</protein>
<accession>A0A564Y0X6</accession>
<reference evidence="1 2" key="1">
    <citation type="submission" date="2019-07" db="EMBL/GenBank/DDBJ databases">
        <authorList>
            <person name="Jastrzebski P J."/>
            <person name="Paukszto L."/>
            <person name="Jastrzebski P J."/>
        </authorList>
    </citation>
    <scope>NUCLEOTIDE SEQUENCE [LARGE SCALE GENOMIC DNA]</scope>
    <source>
        <strain evidence="1 2">WMS-il1</strain>
    </source>
</reference>
<dbReference type="AlphaFoldDB" id="A0A564Y0X6"/>
<evidence type="ECO:0000313" key="1">
    <source>
        <dbReference type="EMBL" id="VUZ40955.1"/>
    </source>
</evidence>
<dbReference type="Proteomes" id="UP000321570">
    <property type="component" value="Unassembled WGS sequence"/>
</dbReference>
<evidence type="ECO:0000313" key="2">
    <source>
        <dbReference type="Proteomes" id="UP000321570"/>
    </source>
</evidence>
<organism evidence="1 2">
    <name type="scientific">Hymenolepis diminuta</name>
    <name type="common">Rat tapeworm</name>
    <dbReference type="NCBI Taxonomy" id="6216"/>
    <lineage>
        <taxon>Eukaryota</taxon>
        <taxon>Metazoa</taxon>
        <taxon>Spiralia</taxon>
        <taxon>Lophotrochozoa</taxon>
        <taxon>Platyhelminthes</taxon>
        <taxon>Cestoda</taxon>
        <taxon>Eucestoda</taxon>
        <taxon>Cyclophyllidea</taxon>
        <taxon>Hymenolepididae</taxon>
        <taxon>Hymenolepis</taxon>
    </lineage>
</organism>
<name>A0A564Y0X6_HYMDI</name>
<keyword evidence="2" id="KW-1185">Reference proteome</keyword>
<dbReference type="EMBL" id="CABIJS010000044">
    <property type="protein sequence ID" value="VUZ40955.1"/>
    <property type="molecule type" value="Genomic_DNA"/>
</dbReference>
<gene>
    <name evidence="1" type="ORF">WMSIL1_LOCUS1747</name>
</gene>
<sequence length="99" mass="11527">MQRPPQPISNQYPCSLALFAFKDQACRQRLIRSSVRLKFLLSHLIHKLSCSHYCGRSLANFRSKFIIDNSARRRLDCLGGLPSFSKKAYWCSIRYRSKS</sequence>